<sequence>MTVMQGIRVTVAAVGRGYPKTTVITVTNRHPLEDYPPKKGR</sequence>
<dbReference type="Proteomes" id="UP000005396">
    <property type="component" value="Unassembled WGS sequence"/>
</dbReference>
<dbReference type="PaxDb" id="411902-CLOBOL_04348"/>
<reference evidence="1 2" key="1">
    <citation type="submission" date="2007-08" db="EMBL/GenBank/DDBJ databases">
        <authorList>
            <person name="Fulton L."/>
            <person name="Clifton S."/>
            <person name="Fulton B."/>
            <person name="Xu J."/>
            <person name="Minx P."/>
            <person name="Pepin K.H."/>
            <person name="Johnson M."/>
            <person name="Thiruvilangam P."/>
            <person name="Bhonagiri V."/>
            <person name="Nash W.E."/>
            <person name="Mardis E.R."/>
            <person name="Wilson R.K."/>
        </authorList>
    </citation>
    <scope>NUCLEOTIDE SEQUENCE [LARGE SCALE GENOMIC DNA]</scope>
    <source>
        <strain evidence="2">ATCC BAA-613 / DSM 15670 / CCUG 46953 / JCM 12243 / WAL 16351</strain>
    </source>
</reference>
<dbReference type="EMBL" id="ABCC02000034">
    <property type="protein sequence ID" value="EDP15427.1"/>
    <property type="molecule type" value="Genomic_DNA"/>
</dbReference>
<dbReference type="HOGENOM" id="CLU_210091_0_0_9"/>
<evidence type="ECO:0000313" key="2">
    <source>
        <dbReference type="Proteomes" id="UP000005396"/>
    </source>
</evidence>
<evidence type="ECO:0000313" key="1">
    <source>
        <dbReference type="EMBL" id="EDP15427.1"/>
    </source>
</evidence>
<dbReference type="eggNOG" id="ENOG5033I48">
    <property type="taxonomic scope" value="Bacteria"/>
</dbReference>
<comment type="caution">
    <text evidence="1">The sequence shown here is derived from an EMBL/GenBank/DDBJ whole genome shotgun (WGS) entry which is preliminary data.</text>
</comment>
<accession>A8RVQ7</accession>
<protein>
    <submittedName>
        <fullName evidence="1">Uncharacterized protein</fullName>
    </submittedName>
</protein>
<reference evidence="1 2" key="2">
    <citation type="submission" date="2007-09" db="EMBL/GenBank/DDBJ databases">
        <title>Draft genome sequence of Clostridium bolteae (ATCC BAA-613).</title>
        <authorList>
            <person name="Sudarsanam P."/>
            <person name="Ley R."/>
            <person name="Guruge J."/>
            <person name="Turnbaugh P.J."/>
            <person name="Mahowald M."/>
            <person name="Liep D."/>
            <person name="Gordon J."/>
        </authorList>
    </citation>
    <scope>NUCLEOTIDE SEQUENCE [LARGE SCALE GENOMIC DNA]</scope>
    <source>
        <strain evidence="2">ATCC BAA-613 / DSM 15670 / CCUG 46953 / JCM 12243 / WAL 16351</strain>
    </source>
</reference>
<gene>
    <name evidence="1" type="ORF">CLOBOL_04348</name>
</gene>
<dbReference type="AlphaFoldDB" id="A8RVQ7"/>
<proteinExistence type="predicted"/>
<name>A8RVQ7_ENTBW</name>
<organism evidence="1 2">
    <name type="scientific">Enterocloster bolteae (strain ATCC BAA-613 / DSM 15670 / CCUG 46953 / JCM 12243 / WAL 16351)</name>
    <name type="common">Clostridium bolteae</name>
    <dbReference type="NCBI Taxonomy" id="411902"/>
    <lineage>
        <taxon>Bacteria</taxon>
        <taxon>Bacillati</taxon>
        <taxon>Bacillota</taxon>
        <taxon>Clostridia</taxon>
        <taxon>Lachnospirales</taxon>
        <taxon>Lachnospiraceae</taxon>
        <taxon>Enterocloster</taxon>
    </lineage>
</organism>